<dbReference type="Pfam" id="PF00144">
    <property type="entry name" value="Beta-lactamase"/>
    <property type="match status" value="1"/>
</dbReference>
<dbReference type="EMBL" id="JARJFB010000008">
    <property type="protein sequence ID" value="MEA0970256.1"/>
    <property type="molecule type" value="Genomic_DNA"/>
</dbReference>
<dbReference type="InterPro" id="IPR001466">
    <property type="entry name" value="Beta-lactam-related"/>
</dbReference>
<protein>
    <submittedName>
        <fullName evidence="2">Beta-lactamase family protein</fullName>
    </submittedName>
</protein>
<dbReference type="PANTHER" id="PTHR46825">
    <property type="entry name" value="D-ALANYL-D-ALANINE-CARBOXYPEPTIDASE/ENDOPEPTIDASE AMPH"/>
    <property type="match status" value="1"/>
</dbReference>
<evidence type="ECO:0000313" key="2">
    <source>
        <dbReference type="EMBL" id="MEA0970256.1"/>
    </source>
</evidence>
<dbReference type="Gene3D" id="3.40.710.10">
    <property type="entry name" value="DD-peptidase/beta-lactamase superfamily"/>
    <property type="match status" value="1"/>
</dbReference>
<sequence>MMNILKFVSGVLLLFVSLTGLAEKKQFSSEMKEKLQAKMESLIKEINAPGFNVGIWIPGEGEWQNSFGVADKETAEKMSLDNHFRIGSITKTFVITAVLQLVDKGDISLDDKISKYIDNVPNGDKITIRQLANMTSGLANYSEDEEWVKKVIYTKNDRNVPTSELLDVAFKLPPTFAPGKGWHYSNTNTVLLGQVIEKVSGLSLDKYLQENIFTPLALENTSFPLDEKMPSPYAHGYTKQTLDEKEADATFNNPSWTNAAGQMVSTFADLKIWAKALGTGALLSEDAFKERLTWVTLPPNTAKRKYGLGVGSNSGWINHTGSLPGYNCVVAYLPEKQAVFVVMINSDMDLVIKEKNVPLTDMVFEAVTKIVTPDNVPIR</sequence>
<organism evidence="2 3">
    <name type="scientific">Candidatus Megaera venefica</name>
    <dbReference type="NCBI Taxonomy" id="2055910"/>
    <lineage>
        <taxon>Bacteria</taxon>
        <taxon>Pseudomonadati</taxon>
        <taxon>Pseudomonadota</taxon>
        <taxon>Alphaproteobacteria</taxon>
        <taxon>Rickettsiales</taxon>
        <taxon>Rickettsiaceae</taxon>
        <taxon>Candidatus Megaera</taxon>
    </lineage>
</organism>
<reference evidence="2 3" key="1">
    <citation type="submission" date="2023-03" db="EMBL/GenBank/DDBJ databases">
        <title>Host association and intracellularity evolved multiple times independently in the Rickettsiales.</title>
        <authorList>
            <person name="Castelli M."/>
            <person name="Nardi T."/>
            <person name="Gammuto L."/>
            <person name="Bellinzona G."/>
            <person name="Sabaneyeva E."/>
            <person name="Potekhin A."/>
            <person name="Serra V."/>
            <person name="Petroni G."/>
            <person name="Sassera D."/>
        </authorList>
    </citation>
    <scope>NUCLEOTIDE SEQUENCE [LARGE SCALE GENOMIC DNA]</scope>
    <source>
        <strain evidence="2 3">Sr 2-6</strain>
    </source>
</reference>
<name>A0ABU5NAT7_9RICK</name>
<comment type="caution">
    <text evidence="2">The sequence shown here is derived from an EMBL/GenBank/DDBJ whole genome shotgun (WGS) entry which is preliminary data.</text>
</comment>
<dbReference type="Proteomes" id="UP001291687">
    <property type="component" value="Unassembled WGS sequence"/>
</dbReference>
<dbReference type="PANTHER" id="PTHR46825:SF7">
    <property type="entry name" value="D-ALANYL-D-ALANINE CARBOXYPEPTIDASE"/>
    <property type="match status" value="1"/>
</dbReference>
<evidence type="ECO:0000313" key="3">
    <source>
        <dbReference type="Proteomes" id="UP001291687"/>
    </source>
</evidence>
<proteinExistence type="predicted"/>
<evidence type="ECO:0000259" key="1">
    <source>
        <dbReference type="Pfam" id="PF00144"/>
    </source>
</evidence>
<dbReference type="SUPFAM" id="SSF56601">
    <property type="entry name" value="beta-lactamase/transpeptidase-like"/>
    <property type="match status" value="1"/>
</dbReference>
<feature type="domain" description="Beta-lactamase-related" evidence="1">
    <location>
        <begin position="40"/>
        <end position="347"/>
    </location>
</feature>
<gene>
    <name evidence="2" type="ORF">Megvenef_00212</name>
</gene>
<keyword evidence="3" id="KW-1185">Reference proteome</keyword>
<dbReference type="RefSeq" id="WP_322776158.1">
    <property type="nucleotide sequence ID" value="NZ_JARJFB010000008.1"/>
</dbReference>
<accession>A0ABU5NAT7</accession>
<dbReference type="InterPro" id="IPR012338">
    <property type="entry name" value="Beta-lactam/transpept-like"/>
</dbReference>
<dbReference type="InterPro" id="IPR050491">
    <property type="entry name" value="AmpC-like"/>
</dbReference>